<dbReference type="EC" id="1.1.1.17" evidence="2 7"/>
<evidence type="ECO:0000313" key="10">
    <source>
        <dbReference type="EMBL" id="MFD2627786.1"/>
    </source>
</evidence>
<gene>
    <name evidence="7" type="primary">mtlD</name>
    <name evidence="10" type="ORF">ACFSUN_03130</name>
</gene>
<feature type="binding site" evidence="7">
    <location>
        <begin position="3"/>
        <end position="14"/>
    </location>
    <ligand>
        <name>NAD(+)</name>
        <dbReference type="ChEBI" id="CHEBI:57540"/>
    </ligand>
</feature>
<name>A0ABW5PWR5_9BACI</name>
<dbReference type="NCBIfam" id="NF002646">
    <property type="entry name" value="PRK02318.1-2"/>
    <property type="match status" value="1"/>
</dbReference>
<dbReference type="PRINTS" id="PR00084">
    <property type="entry name" value="MTLDHDRGNASE"/>
</dbReference>
<protein>
    <recommendedName>
        <fullName evidence="3 7">Mannitol-1-phosphate 5-dehydrogenase</fullName>
        <ecNumber evidence="2 7">1.1.1.17</ecNumber>
    </recommendedName>
</protein>
<dbReference type="GO" id="GO:0008926">
    <property type="term" value="F:mannitol-1-phosphate 5-dehydrogenase activity"/>
    <property type="evidence" value="ECO:0007669"/>
    <property type="project" value="UniProtKB-EC"/>
</dbReference>
<dbReference type="Gene3D" id="3.40.50.720">
    <property type="entry name" value="NAD(P)-binding Rossmann-like Domain"/>
    <property type="match status" value="1"/>
</dbReference>
<comment type="similarity">
    <text evidence="1 7">Belongs to the mannitol dehydrogenase family.</text>
</comment>
<dbReference type="InterPro" id="IPR008927">
    <property type="entry name" value="6-PGluconate_DH-like_C_sf"/>
</dbReference>
<evidence type="ECO:0000256" key="6">
    <source>
        <dbReference type="ARBA" id="ARBA00048615"/>
    </source>
</evidence>
<dbReference type="Proteomes" id="UP001597451">
    <property type="component" value="Unassembled WGS sequence"/>
</dbReference>
<organism evidence="10 11">
    <name type="scientific">Oceanobacillus kapialis</name>
    <dbReference type="NCBI Taxonomy" id="481353"/>
    <lineage>
        <taxon>Bacteria</taxon>
        <taxon>Bacillati</taxon>
        <taxon>Bacillota</taxon>
        <taxon>Bacilli</taxon>
        <taxon>Bacillales</taxon>
        <taxon>Bacillaceae</taxon>
        <taxon>Oceanobacillus</taxon>
    </lineage>
</organism>
<dbReference type="PANTHER" id="PTHR30524:SF0">
    <property type="entry name" value="ALTRONATE OXIDOREDUCTASE-RELATED"/>
    <property type="match status" value="1"/>
</dbReference>
<proteinExistence type="inferred from homology"/>
<dbReference type="InterPro" id="IPR000669">
    <property type="entry name" value="Mannitol_DH"/>
</dbReference>
<feature type="domain" description="Mannitol dehydrogenase N-terminal" evidence="8">
    <location>
        <begin position="1"/>
        <end position="196"/>
    </location>
</feature>
<dbReference type="InterPro" id="IPR013328">
    <property type="entry name" value="6PGD_dom2"/>
</dbReference>
<feature type="domain" description="Mannitol dehydrogenase C-terminal" evidence="9">
    <location>
        <begin position="203"/>
        <end position="381"/>
    </location>
</feature>
<comment type="catalytic activity">
    <reaction evidence="6 7">
        <text>D-mannitol 1-phosphate + NAD(+) = beta-D-fructose 6-phosphate + NADH + H(+)</text>
        <dbReference type="Rhea" id="RHEA:19661"/>
        <dbReference type="ChEBI" id="CHEBI:15378"/>
        <dbReference type="ChEBI" id="CHEBI:57540"/>
        <dbReference type="ChEBI" id="CHEBI:57634"/>
        <dbReference type="ChEBI" id="CHEBI:57945"/>
        <dbReference type="ChEBI" id="CHEBI:61381"/>
        <dbReference type="EC" id="1.1.1.17"/>
    </reaction>
</comment>
<evidence type="ECO:0000256" key="1">
    <source>
        <dbReference type="ARBA" id="ARBA00006541"/>
    </source>
</evidence>
<dbReference type="Pfam" id="PF01232">
    <property type="entry name" value="Mannitol_dh"/>
    <property type="match status" value="1"/>
</dbReference>
<reference evidence="11" key="1">
    <citation type="journal article" date="2019" name="Int. J. Syst. Evol. Microbiol.">
        <title>The Global Catalogue of Microorganisms (GCM) 10K type strain sequencing project: providing services to taxonomists for standard genome sequencing and annotation.</title>
        <authorList>
            <consortium name="The Broad Institute Genomics Platform"/>
            <consortium name="The Broad Institute Genome Sequencing Center for Infectious Disease"/>
            <person name="Wu L."/>
            <person name="Ma J."/>
        </authorList>
    </citation>
    <scope>NUCLEOTIDE SEQUENCE [LARGE SCALE GENOMIC DNA]</scope>
    <source>
        <strain evidence="11">TISTR 1858</strain>
    </source>
</reference>
<dbReference type="InterPro" id="IPR013131">
    <property type="entry name" value="Mannitol_DH_N"/>
</dbReference>
<evidence type="ECO:0000256" key="7">
    <source>
        <dbReference type="HAMAP-Rule" id="MF_00196"/>
    </source>
</evidence>
<dbReference type="InterPro" id="IPR023028">
    <property type="entry name" value="Mannitol_1_phos_5_DH"/>
</dbReference>
<keyword evidence="4 7" id="KW-0560">Oxidoreductase</keyword>
<dbReference type="Gene3D" id="1.10.1040.10">
    <property type="entry name" value="N-(1-d-carboxylethyl)-l-norvaline Dehydrogenase, domain 2"/>
    <property type="match status" value="1"/>
</dbReference>
<evidence type="ECO:0000256" key="2">
    <source>
        <dbReference type="ARBA" id="ARBA00012939"/>
    </source>
</evidence>
<dbReference type="InterPro" id="IPR013118">
    <property type="entry name" value="Mannitol_DH_C"/>
</dbReference>
<dbReference type="InterPro" id="IPR036291">
    <property type="entry name" value="NAD(P)-bd_dom_sf"/>
</dbReference>
<keyword evidence="11" id="KW-1185">Reference proteome</keyword>
<dbReference type="EMBL" id="JBHUMX010000006">
    <property type="protein sequence ID" value="MFD2627786.1"/>
    <property type="molecule type" value="Genomic_DNA"/>
</dbReference>
<sequence length="386" mass="42637">MQAVHFGAGNIGRGFIGALLYQADYHTKFVDVNDRVIEELNNKQQYNVILAAENKEQLTVKNVSGLNSMQNPEAVVSAIEKADIVTTAVGPNVLPIIAELIAKGLRARLASNPTALNVIACENMVGGSTLLKEKVMDHVPADEQEKMAALFGFPDAAVDRIVPNQVNEDLLEVSVEPYYEWVVDRSMIRGEVPEIDGITFVEDLTPYIERKLFTVNTGHAVPAYIGHYMGYNTINEAMHDEKVLEILRGTLNESGEALIQTYGFDRGEHQTYINKIIGRFQNPYISDEVTRVGRGPIRKLGAKDRLIRPASVYLETTGKEPVFLAKTIAAALSYKNEEDAEAVELQEKVAQFGYEKALQDVSELETGSALVESVGKQLKEIEQLKG</sequence>
<dbReference type="HAMAP" id="MF_00196">
    <property type="entry name" value="Mannitol_dehydrog"/>
    <property type="match status" value="1"/>
</dbReference>
<dbReference type="SUPFAM" id="SSF51735">
    <property type="entry name" value="NAD(P)-binding Rossmann-fold domains"/>
    <property type="match status" value="1"/>
</dbReference>
<evidence type="ECO:0000256" key="3">
    <source>
        <dbReference type="ARBA" id="ARBA00016219"/>
    </source>
</evidence>
<evidence type="ECO:0000259" key="9">
    <source>
        <dbReference type="Pfam" id="PF08125"/>
    </source>
</evidence>
<dbReference type="NCBIfam" id="NF002652">
    <property type="entry name" value="PRK02318.2-5"/>
    <property type="match status" value="1"/>
</dbReference>
<keyword evidence="5 7" id="KW-0520">NAD</keyword>
<dbReference type="Pfam" id="PF08125">
    <property type="entry name" value="Mannitol_dh_C"/>
    <property type="match status" value="1"/>
</dbReference>
<evidence type="ECO:0000259" key="8">
    <source>
        <dbReference type="Pfam" id="PF01232"/>
    </source>
</evidence>
<dbReference type="NCBIfam" id="NF002647">
    <property type="entry name" value="PRK02318.1-3"/>
    <property type="match status" value="1"/>
</dbReference>
<evidence type="ECO:0000256" key="5">
    <source>
        <dbReference type="ARBA" id="ARBA00023027"/>
    </source>
</evidence>
<evidence type="ECO:0000256" key="4">
    <source>
        <dbReference type="ARBA" id="ARBA00023002"/>
    </source>
</evidence>
<dbReference type="NCBIfam" id="NF002649">
    <property type="entry name" value="PRK02318.2-1"/>
    <property type="match status" value="1"/>
</dbReference>
<dbReference type="RefSeq" id="WP_379560443.1">
    <property type="nucleotide sequence ID" value="NZ_JBHUMX010000006.1"/>
</dbReference>
<comment type="caution">
    <text evidence="10">The sequence shown here is derived from an EMBL/GenBank/DDBJ whole genome shotgun (WGS) entry which is preliminary data.</text>
</comment>
<dbReference type="PANTHER" id="PTHR30524">
    <property type="entry name" value="MANNITOL-1-PHOSPHATE 5-DEHYDROGENASE"/>
    <property type="match status" value="1"/>
</dbReference>
<accession>A0ABW5PWR5</accession>
<evidence type="ECO:0000313" key="11">
    <source>
        <dbReference type="Proteomes" id="UP001597451"/>
    </source>
</evidence>
<dbReference type="SUPFAM" id="SSF48179">
    <property type="entry name" value="6-phosphogluconate dehydrogenase C-terminal domain-like"/>
    <property type="match status" value="1"/>
</dbReference>